<proteinExistence type="predicted"/>
<organism evidence="1 2">
    <name type="scientific">Prorocentrum cordatum</name>
    <dbReference type="NCBI Taxonomy" id="2364126"/>
    <lineage>
        <taxon>Eukaryota</taxon>
        <taxon>Sar</taxon>
        <taxon>Alveolata</taxon>
        <taxon>Dinophyceae</taxon>
        <taxon>Prorocentrales</taxon>
        <taxon>Prorocentraceae</taxon>
        <taxon>Prorocentrum</taxon>
    </lineage>
</organism>
<evidence type="ECO:0000313" key="2">
    <source>
        <dbReference type="Proteomes" id="UP001189429"/>
    </source>
</evidence>
<keyword evidence="2" id="KW-1185">Reference proteome</keyword>
<dbReference type="EMBL" id="CAUYUJ010008891">
    <property type="protein sequence ID" value="CAK0825286.1"/>
    <property type="molecule type" value="Genomic_DNA"/>
</dbReference>
<accession>A0ABN9S2F0</accession>
<gene>
    <name evidence="1" type="ORF">PCOR1329_LOCUS25450</name>
</gene>
<comment type="caution">
    <text evidence="1">The sequence shown here is derived from an EMBL/GenBank/DDBJ whole genome shotgun (WGS) entry which is preliminary data.</text>
</comment>
<sequence length="242" mass="24488">MDIAAGPETLALAATPLEPIFVERIGQTVVGVGAKYVSAGLSLVNDSASYDLDGLNGEEAAAILRNQQAALAEGLGLGSRADAWSADAQKSSQVLARLANDTDAKRALATLRKSAQAAAEEEGVFACFSPSLTTYIGGARPDPSHESRVKSLREHDEQSEGFAIVLAQLKDAKGVSSLARAIEQAAAAVPVISAALTAGQLTTGDVSALGAISPSVTEAVSELVDKATAAGTCAEDIAAAVD</sequence>
<feature type="non-terminal residue" evidence="1">
    <location>
        <position position="242"/>
    </location>
</feature>
<protein>
    <submittedName>
        <fullName evidence="1">Uncharacterized protein</fullName>
    </submittedName>
</protein>
<evidence type="ECO:0000313" key="1">
    <source>
        <dbReference type="EMBL" id="CAK0825286.1"/>
    </source>
</evidence>
<reference evidence="1" key="1">
    <citation type="submission" date="2023-10" db="EMBL/GenBank/DDBJ databases">
        <authorList>
            <person name="Chen Y."/>
            <person name="Shah S."/>
            <person name="Dougan E. K."/>
            <person name="Thang M."/>
            <person name="Chan C."/>
        </authorList>
    </citation>
    <scope>NUCLEOTIDE SEQUENCE [LARGE SCALE GENOMIC DNA]</scope>
</reference>
<name>A0ABN9S2F0_9DINO</name>
<dbReference type="Proteomes" id="UP001189429">
    <property type="component" value="Unassembled WGS sequence"/>
</dbReference>